<protein>
    <submittedName>
        <fullName evidence="2">Adenylate cyclase class 1</fullName>
        <ecNumber evidence="2">4.6.1.1</ecNumber>
    </submittedName>
</protein>
<dbReference type="EMBL" id="JACHXZ010000004">
    <property type="protein sequence ID" value="MBB3169688.1"/>
    <property type="molecule type" value="Genomic_DNA"/>
</dbReference>
<keyword evidence="3" id="KW-1185">Reference proteome</keyword>
<organism evidence="2 3">
    <name type="scientific">Simiduia aestuariiviva</name>
    <dbReference type="NCBI Taxonomy" id="1510459"/>
    <lineage>
        <taxon>Bacteria</taxon>
        <taxon>Pseudomonadati</taxon>
        <taxon>Pseudomonadota</taxon>
        <taxon>Gammaproteobacteria</taxon>
        <taxon>Cellvibrionales</taxon>
        <taxon>Cellvibrionaceae</taxon>
        <taxon>Simiduia</taxon>
    </lineage>
</organism>
<dbReference type="PANTHER" id="PTHR38760:SF1">
    <property type="entry name" value="ADENYLATE CYCLASE"/>
    <property type="match status" value="1"/>
</dbReference>
<dbReference type="InterPro" id="IPR000274">
    <property type="entry name" value="Adenylate_cyclase_1"/>
</dbReference>
<accession>A0A839UW44</accession>
<keyword evidence="2" id="KW-0456">Lyase</keyword>
<gene>
    <name evidence="2" type="ORF">FHS30_002901</name>
</gene>
<reference evidence="2 3" key="1">
    <citation type="submission" date="2020-08" db="EMBL/GenBank/DDBJ databases">
        <title>Genomic Encyclopedia of Type Strains, Phase III (KMG-III): the genomes of soil and plant-associated and newly described type strains.</title>
        <authorList>
            <person name="Whitman W."/>
        </authorList>
    </citation>
    <scope>NUCLEOTIDE SEQUENCE [LARGE SCALE GENOMIC DNA]</scope>
    <source>
        <strain evidence="2 3">CECT 8571</strain>
    </source>
</reference>
<comment type="caution">
    <text evidence="2">The sequence shown here is derived from an EMBL/GenBank/DDBJ whole genome shotgun (WGS) entry which is preliminary data.</text>
</comment>
<dbReference type="PANTHER" id="PTHR38760">
    <property type="entry name" value="ADENYLATE CYCLASE"/>
    <property type="match status" value="1"/>
</dbReference>
<evidence type="ECO:0000313" key="2">
    <source>
        <dbReference type="EMBL" id="MBB3169688.1"/>
    </source>
</evidence>
<evidence type="ECO:0000313" key="3">
    <source>
        <dbReference type="Proteomes" id="UP000559987"/>
    </source>
</evidence>
<dbReference type="GO" id="GO:0004016">
    <property type="term" value="F:adenylate cyclase activity"/>
    <property type="evidence" value="ECO:0007669"/>
    <property type="project" value="UniProtKB-EC"/>
</dbReference>
<proteinExistence type="predicted"/>
<sequence>MRAEKLTSQSLPLQLDRDSVAQMKSRFLALNAHRLTLAKQPLSERQQMALEALPLLLHFNHPRLPGYLSKISPAGFSGFTPTTEHQQLLKQLARGFRSQANPNRKMPLLALFVMGSVGTVAQSAKSDMDFWLCYSEELSDDALSLLHRKCEAISQWAKTLGLEWHFFLMQADAFRKGEHSRLSSESSGSVQHFLLLDEFYRSAILLAGRMPLWWFIGDTRRADYDKTKAEITHKTFLRPTEWIDFGPVGDVPAAEYVSAAVWQLYKSIQSPYKSLLKLLILEVYISRYPNVLTLSDKMKLLVYTGVTNAAALDPYLLLLEELTAYFVERKEFERLELMRQCFYFKVGCSFSALTNTYSKLEEESHPLLAALQTWQWSTYDFDHLDRSENWNAQQVLAERKRLVNELTASYRQLLALARSTHQPISLNNQEISILGRKLHAAFERSAGKIEFINPGISKNIRARYLFFEYQSTHWSLYLTNGNWEKSRAPLASGTSVSDLICWCLFNDIAYTNTRIKIAGHPHYNEADCRRWLAVLQRLDYQPHLVTQHANFTRPAEPRLLCILFNDPAHKTDTDSADHYSLLTINSWGEVRLQRFGSDLQALLTTFCKPLPADCTLRLDCLNGQTPRTQIQQLQGLINKLQTALPGEPPKRLLLGLDSQWVLTERRADWQVQVLERNAALWRQLAQPLPTRHQLHCQLFGEPLPHSDELRAIAEHSDQHAIHIFYRIREGMAVLYLCDERASIVRFQQRFFSEDTLLRPLHHFIRACLQRNPLDCGQSLFGIFPVNFFEMRSRGGELSVERRLATSDLARMQLINLQFAVHRIDLDEPPHHWQLDAWLDGEPVLGRQGQTLLSAVAHALLVQRRSGHRYPCYITDLDLSACAAQLQPHGQLQTSHYFQVKIRLEQALYSALLAL</sequence>
<dbReference type="InterPro" id="IPR024685">
    <property type="entry name" value="Adenylate_cyclase_1_N"/>
</dbReference>
<dbReference type="PIRSF" id="PIRSF001444">
    <property type="entry name" value="Adenylate_cycl"/>
    <property type="match status" value="1"/>
</dbReference>
<dbReference type="EC" id="4.6.1.1" evidence="2"/>
<dbReference type="Pfam" id="PF12633">
    <property type="entry name" value="Adenyl_cycl_N"/>
    <property type="match status" value="1"/>
</dbReference>
<dbReference type="GO" id="GO:0006171">
    <property type="term" value="P:cAMP biosynthetic process"/>
    <property type="evidence" value="ECO:0007669"/>
    <property type="project" value="InterPro"/>
</dbReference>
<dbReference type="Pfam" id="PF01295">
    <property type="entry name" value="Adenylate_cycl"/>
    <property type="match status" value="1"/>
</dbReference>
<dbReference type="AlphaFoldDB" id="A0A839UW44"/>
<evidence type="ECO:0000259" key="1">
    <source>
        <dbReference type="Pfam" id="PF12633"/>
    </source>
</evidence>
<dbReference type="RefSeq" id="WP_183911184.1">
    <property type="nucleotide sequence ID" value="NZ_JACHXZ010000004.1"/>
</dbReference>
<feature type="domain" description="Adenylate cyclase class-I N-terminal" evidence="1">
    <location>
        <begin position="21"/>
        <end position="214"/>
    </location>
</feature>
<dbReference type="Proteomes" id="UP000559987">
    <property type="component" value="Unassembled WGS sequence"/>
</dbReference>
<name>A0A839UW44_9GAMM</name>